<evidence type="ECO:0000313" key="4">
    <source>
        <dbReference type="EMBL" id="KAF6482956.1"/>
    </source>
</evidence>
<keyword evidence="5" id="KW-1185">Reference proteome</keyword>
<protein>
    <submittedName>
        <fullName evidence="4">AHNAK nucleoprotein 2</fullName>
    </submittedName>
</protein>
<gene>
    <name evidence="4" type="ORF">HJG63_000470</name>
</gene>
<feature type="compositionally biased region" description="Low complexity" evidence="3">
    <location>
        <begin position="219"/>
        <end position="237"/>
    </location>
</feature>
<dbReference type="Proteomes" id="UP000593571">
    <property type="component" value="Unassembled WGS sequence"/>
</dbReference>
<accession>A0A7J8IE75</accession>
<organism evidence="4 5">
    <name type="scientific">Rousettus aegyptiacus</name>
    <name type="common">Egyptian fruit bat</name>
    <name type="synonym">Pteropus aegyptiacus</name>
    <dbReference type="NCBI Taxonomy" id="9407"/>
    <lineage>
        <taxon>Eukaryota</taxon>
        <taxon>Metazoa</taxon>
        <taxon>Chordata</taxon>
        <taxon>Craniata</taxon>
        <taxon>Vertebrata</taxon>
        <taxon>Euteleostomi</taxon>
        <taxon>Mammalia</taxon>
        <taxon>Eutheria</taxon>
        <taxon>Laurasiatheria</taxon>
        <taxon>Chiroptera</taxon>
        <taxon>Yinpterochiroptera</taxon>
        <taxon>Pteropodoidea</taxon>
        <taxon>Pteropodidae</taxon>
        <taxon>Rousettinae</taxon>
        <taxon>Rousettus</taxon>
    </lineage>
</organism>
<feature type="region of interest" description="Disordered" evidence="3">
    <location>
        <begin position="1"/>
        <end position="23"/>
    </location>
</feature>
<reference evidence="4 5" key="1">
    <citation type="journal article" date="2020" name="Nature">
        <title>Six reference-quality genomes reveal evolution of bat adaptations.</title>
        <authorList>
            <person name="Jebb D."/>
            <person name="Huang Z."/>
            <person name="Pippel M."/>
            <person name="Hughes G.M."/>
            <person name="Lavrichenko K."/>
            <person name="Devanna P."/>
            <person name="Winkler S."/>
            <person name="Jermiin L.S."/>
            <person name="Skirmuntt E.C."/>
            <person name="Katzourakis A."/>
            <person name="Burkitt-Gray L."/>
            <person name="Ray D.A."/>
            <person name="Sullivan K.A.M."/>
            <person name="Roscito J.G."/>
            <person name="Kirilenko B.M."/>
            <person name="Davalos L.M."/>
            <person name="Corthals A.P."/>
            <person name="Power M.L."/>
            <person name="Jones G."/>
            <person name="Ransome R.D."/>
            <person name="Dechmann D.K.N."/>
            <person name="Locatelli A.G."/>
            <person name="Puechmaille S.J."/>
            <person name="Fedrigo O."/>
            <person name="Jarvis E.D."/>
            <person name="Hiller M."/>
            <person name="Vernes S.C."/>
            <person name="Myers E.W."/>
            <person name="Teeling E.C."/>
        </authorList>
    </citation>
    <scope>NUCLEOTIDE SEQUENCE [LARGE SCALE GENOMIC DNA]</scope>
    <source>
        <strain evidence="4">MRouAeg1</strain>
        <tissue evidence="4">Muscle</tissue>
    </source>
</reference>
<dbReference type="GO" id="GO:0005634">
    <property type="term" value="C:nucleus"/>
    <property type="evidence" value="ECO:0007669"/>
    <property type="project" value="UniProtKB-SubCell"/>
</dbReference>
<comment type="caution">
    <text evidence="4">The sequence shown here is derived from an EMBL/GenBank/DDBJ whole genome shotgun (WGS) entry which is preliminary data.</text>
</comment>
<name>A0A7J8IE75_ROUAE</name>
<feature type="region of interest" description="Disordered" evidence="3">
    <location>
        <begin position="541"/>
        <end position="676"/>
    </location>
</feature>
<evidence type="ECO:0000256" key="2">
    <source>
        <dbReference type="ARBA" id="ARBA00023242"/>
    </source>
</evidence>
<dbReference type="InterPro" id="IPR052082">
    <property type="entry name" value="Myelin_sheath_structural"/>
</dbReference>
<dbReference type="AlphaFoldDB" id="A0A7J8IE75"/>
<feature type="compositionally biased region" description="Acidic residues" evidence="3">
    <location>
        <begin position="544"/>
        <end position="562"/>
    </location>
</feature>
<dbReference type="PANTHER" id="PTHR23348:SF37">
    <property type="entry name" value="PROTEIN AHNAK2"/>
    <property type="match status" value="1"/>
</dbReference>
<dbReference type="GO" id="GO:0043484">
    <property type="term" value="P:regulation of RNA splicing"/>
    <property type="evidence" value="ECO:0007669"/>
    <property type="project" value="TreeGrafter"/>
</dbReference>
<dbReference type="GO" id="GO:0043034">
    <property type="term" value="C:costamere"/>
    <property type="evidence" value="ECO:0007669"/>
    <property type="project" value="TreeGrafter"/>
</dbReference>
<comment type="subcellular location">
    <subcellularLocation>
        <location evidence="1">Nucleus</location>
    </subcellularLocation>
</comment>
<dbReference type="PANTHER" id="PTHR23348">
    <property type="entry name" value="PERIAXIN/AHNAK"/>
    <property type="match status" value="1"/>
</dbReference>
<evidence type="ECO:0000256" key="3">
    <source>
        <dbReference type="SAM" id="MobiDB-lite"/>
    </source>
</evidence>
<keyword evidence="2" id="KW-0539">Nucleus</keyword>
<proteinExistence type="predicted"/>
<feature type="region of interest" description="Disordered" evidence="3">
    <location>
        <begin position="180"/>
        <end position="237"/>
    </location>
</feature>
<dbReference type="EMBL" id="JACASE010000003">
    <property type="protein sequence ID" value="KAF6482956.1"/>
    <property type="molecule type" value="Genomic_DNA"/>
</dbReference>
<feature type="region of interest" description="Disordered" evidence="3">
    <location>
        <begin position="271"/>
        <end position="315"/>
    </location>
</feature>
<feature type="compositionally biased region" description="Polar residues" evidence="3">
    <location>
        <begin position="191"/>
        <end position="201"/>
    </location>
</feature>
<feature type="region of interest" description="Disordered" evidence="3">
    <location>
        <begin position="98"/>
        <end position="167"/>
    </location>
</feature>
<sequence length="676" mass="68829">MEVHLDVTAAEGAERRGKTPGFAVPQLALPTMGASRGVPGHTSQATPCAEGPVVGTGAAEGILEAASSDLCLPEVHLPSVSFIQADRTPAKVQVEVSQSAADLPPTTHDLTLGAGSKGHGLGDGSVSQPGREATDPSAEGPFPVPGQTADAAVAPAAGGGAAGSREGWFRMPSLGFWRSSKEKGEARGATQRHTAATSTPGQREAPAAASGQGLQVPEGAAAVTPQAPEAEAEADGAGVVGSLDGKRLTLHLPPAEGAASDLPISDVQLCPGEGSVPVQTPRGSLLETQAPPGEVGQTSAQGGERPASPRAPPEGPLTLKACRTHVPSPIAIVDLRQPWEASVLTVTFPKLKVPRFTFLAPGPEAGAAVLTPAVGSAWCPNHGLDPALHEDHPRGWGAGDPREQPLVHDLSPEMPPISKVRVHIQGAQVESQEVTIRSRVTAGFAGPPGSKAFSTQGVRESEVLVSETPTPSSALSLLKGEPGPQARGPSAVLGSPPPDGFQEAPQLVTLGPDPGAGEPFEMISSSLSTPGLQTLVGTPFAESCSDEEPAEILEFPPEDDGDAAPPLAPEDGEAKEKPDSRRSGLFRFWPPNIGFSSSAGGAPAAAPPEKQEKAGWFRLPKLGFSSSPPKKSAGAEDAAGTAGRQLQEEAVTFFDARESFSPEDEAGGTEQGSGGQ</sequence>
<feature type="compositionally biased region" description="Low complexity" evidence="3">
    <location>
        <begin position="594"/>
        <end position="608"/>
    </location>
</feature>
<evidence type="ECO:0000256" key="1">
    <source>
        <dbReference type="ARBA" id="ARBA00004123"/>
    </source>
</evidence>
<feature type="compositionally biased region" description="Basic and acidic residues" evidence="3">
    <location>
        <begin position="572"/>
        <end position="582"/>
    </location>
</feature>
<evidence type="ECO:0000313" key="5">
    <source>
        <dbReference type="Proteomes" id="UP000593571"/>
    </source>
</evidence>
<feature type="region of interest" description="Disordered" evidence="3">
    <location>
        <begin position="465"/>
        <end position="502"/>
    </location>
</feature>